<dbReference type="SUPFAM" id="SSF52540">
    <property type="entry name" value="P-loop containing nucleoside triphosphate hydrolases"/>
    <property type="match status" value="1"/>
</dbReference>
<accession>A0A2U3AIG3</accession>
<dbReference type="InterPro" id="IPR015199">
    <property type="entry name" value="DNA_pol_III_delta_C"/>
</dbReference>
<dbReference type="Gene3D" id="3.40.50.300">
    <property type="entry name" value="P-loop containing nucleotide triphosphate hydrolases"/>
    <property type="match status" value="1"/>
</dbReference>
<evidence type="ECO:0000256" key="7">
    <source>
        <dbReference type="ARBA" id="ARBA00049244"/>
    </source>
</evidence>
<dbReference type="GO" id="GO:0003887">
    <property type="term" value="F:DNA-directed DNA polymerase activity"/>
    <property type="evidence" value="ECO:0007669"/>
    <property type="project" value="UniProtKB-KW"/>
</dbReference>
<keyword evidence="6" id="KW-0239">DNA-directed DNA polymerase</keyword>
<keyword evidence="3" id="KW-0808">Transferase</keyword>
<dbReference type="OrthoDB" id="9810148at2"/>
<feature type="domain" description="DNA polymerase III delta subunit C-terminal" evidence="8">
    <location>
        <begin position="241"/>
        <end position="328"/>
    </location>
</feature>
<evidence type="ECO:0000256" key="1">
    <source>
        <dbReference type="ARBA" id="ARBA00012417"/>
    </source>
</evidence>
<dbReference type="AlphaFoldDB" id="A0A2U3AIG3"/>
<dbReference type="EC" id="2.7.7.7" evidence="1"/>
<proteinExistence type="predicted"/>
<keyword evidence="4" id="KW-0548">Nucleotidyltransferase</keyword>
<keyword evidence="10" id="KW-1185">Reference proteome</keyword>
<dbReference type="Pfam" id="PF13177">
    <property type="entry name" value="DNA_pol3_delta2"/>
    <property type="match status" value="1"/>
</dbReference>
<dbReference type="InterPro" id="IPR050238">
    <property type="entry name" value="DNA_Rep/Repair_Clamp_Loader"/>
</dbReference>
<dbReference type="Pfam" id="PF09115">
    <property type="entry name" value="DNApol3-delta_C"/>
    <property type="match status" value="1"/>
</dbReference>
<dbReference type="Proteomes" id="UP000245938">
    <property type="component" value="Unassembled WGS sequence"/>
</dbReference>
<sequence>MNYNLELLKSTQPNVLKQLQAVYKNGKIGHAYIFEGANGSGTEEMMRFFTALLFCENPQDNVPCETCRSCQRLSSGNHLNLHEVFPDGQFIKVDAIDVLLHELSKTGLEAGRKIYIVHEAERMNVKSANKLLKYLEEPDGHVTAIFITNNINALIPTIRSRCQHIKFQPVAKKIVMTYLEQHGVTKSIASTISMITADLKEAEKLSQDDAFAHARKTVLKLVESLSKNVHESLLVVHEDWLPTFKEKDQMELALDLLLFAIRDIVAMKANPEIELTYPDMKQYWSGVALRSSYDVLSSQLQAILVARKNLQSNMNRTLLMEQLMLNLQEGKSFV</sequence>
<comment type="caution">
    <text evidence="9">The sequence shown here is derived from an EMBL/GenBank/DDBJ whole genome shotgun (WGS) entry which is preliminary data.</text>
</comment>
<dbReference type="PANTHER" id="PTHR11669">
    <property type="entry name" value="REPLICATION FACTOR C / DNA POLYMERASE III GAMMA-TAU SUBUNIT"/>
    <property type="match status" value="1"/>
</dbReference>
<evidence type="ECO:0000256" key="4">
    <source>
        <dbReference type="ARBA" id="ARBA00022695"/>
    </source>
</evidence>
<gene>
    <name evidence="9" type="primary">holB</name>
    <name evidence="9" type="ORF">DEX24_14390</name>
</gene>
<evidence type="ECO:0000256" key="5">
    <source>
        <dbReference type="ARBA" id="ARBA00022705"/>
    </source>
</evidence>
<comment type="catalytic activity">
    <reaction evidence="7">
        <text>DNA(n) + a 2'-deoxyribonucleoside 5'-triphosphate = DNA(n+1) + diphosphate</text>
        <dbReference type="Rhea" id="RHEA:22508"/>
        <dbReference type="Rhea" id="RHEA-COMP:17339"/>
        <dbReference type="Rhea" id="RHEA-COMP:17340"/>
        <dbReference type="ChEBI" id="CHEBI:33019"/>
        <dbReference type="ChEBI" id="CHEBI:61560"/>
        <dbReference type="ChEBI" id="CHEBI:173112"/>
        <dbReference type="EC" id="2.7.7.7"/>
    </reaction>
</comment>
<evidence type="ECO:0000256" key="3">
    <source>
        <dbReference type="ARBA" id="ARBA00022679"/>
    </source>
</evidence>
<dbReference type="GO" id="GO:0006261">
    <property type="term" value="P:DNA-templated DNA replication"/>
    <property type="evidence" value="ECO:0007669"/>
    <property type="project" value="TreeGrafter"/>
</dbReference>
<protein>
    <recommendedName>
        <fullName evidence="2">DNA polymerase III subunit delta'</fullName>
        <ecNumber evidence="1">2.7.7.7</ecNumber>
    </recommendedName>
</protein>
<evidence type="ECO:0000313" key="9">
    <source>
        <dbReference type="EMBL" id="PWI24297.1"/>
    </source>
</evidence>
<dbReference type="EMBL" id="QFVR01000024">
    <property type="protein sequence ID" value="PWI24297.1"/>
    <property type="molecule type" value="Genomic_DNA"/>
</dbReference>
<dbReference type="NCBIfam" id="TIGR00678">
    <property type="entry name" value="holB"/>
    <property type="match status" value="1"/>
</dbReference>
<evidence type="ECO:0000256" key="6">
    <source>
        <dbReference type="ARBA" id="ARBA00022932"/>
    </source>
</evidence>
<evidence type="ECO:0000313" key="10">
    <source>
        <dbReference type="Proteomes" id="UP000245938"/>
    </source>
</evidence>
<dbReference type="GO" id="GO:0003677">
    <property type="term" value="F:DNA binding"/>
    <property type="evidence" value="ECO:0007669"/>
    <property type="project" value="InterPro"/>
</dbReference>
<keyword evidence="5" id="KW-0235">DNA replication</keyword>
<name>A0A2U3AIG3_9BACL</name>
<organism evidence="9 10">
    <name type="scientific">Kurthia sibirica</name>
    <dbReference type="NCBI Taxonomy" id="202750"/>
    <lineage>
        <taxon>Bacteria</taxon>
        <taxon>Bacillati</taxon>
        <taxon>Bacillota</taxon>
        <taxon>Bacilli</taxon>
        <taxon>Bacillales</taxon>
        <taxon>Caryophanaceae</taxon>
        <taxon>Kurthia</taxon>
    </lineage>
</organism>
<evidence type="ECO:0000256" key="2">
    <source>
        <dbReference type="ARBA" id="ARBA00014363"/>
    </source>
</evidence>
<dbReference type="GO" id="GO:0009360">
    <property type="term" value="C:DNA polymerase III complex"/>
    <property type="evidence" value="ECO:0007669"/>
    <property type="project" value="InterPro"/>
</dbReference>
<dbReference type="InterPro" id="IPR027417">
    <property type="entry name" value="P-loop_NTPase"/>
</dbReference>
<dbReference type="RefSeq" id="WP_109307111.1">
    <property type="nucleotide sequence ID" value="NZ_BJUF01000065.1"/>
</dbReference>
<reference evidence="9 10" key="1">
    <citation type="submission" date="2018-05" db="EMBL/GenBank/DDBJ databases">
        <title>Kurthia sibirica genome sequence.</title>
        <authorList>
            <person name="Maclea K.S."/>
            <person name="Goen A.E."/>
        </authorList>
    </citation>
    <scope>NUCLEOTIDE SEQUENCE [LARGE SCALE GENOMIC DNA]</scope>
    <source>
        <strain evidence="9 10">ATCC 49154</strain>
    </source>
</reference>
<dbReference type="GO" id="GO:0008408">
    <property type="term" value="F:3'-5' exonuclease activity"/>
    <property type="evidence" value="ECO:0007669"/>
    <property type="project" value="InterPro"/>
</dbReference>
<evidence type="ECO:0000259" key="8">
    <source>
        <dbReference type="Pfam" id="PF09115"/>
    </source>
</evidence>
<dbReference type="Gene3D" id="1.20.272.10">
    <property type="match status" value="1"/>
</dbReference>
<dbReference type="PANTHER" id="PTHR11669:SF8">
    <property type="entry name" value="DNA POLYMERASE III SUBUNIT DELTA"/>
    <property type="match status" value="1"/>
</dbReference>
<dbReference type="InterPro" id="IPR004622">
    <property type="entry name" value="DNA_pol_HolB"/>
</dbReference>